<name>A0A7S8CEA3_9BACI</name>
<evidence type="ECO:0000256" key="9">
    <source>
        <dbReference type="RuleBase" id="RU003662"/>
    </source>
</evidence>
<dbReference type="UniPathway" id="UPA00035">
    <property type="reaction ID" value="UER00044"/>
</dbReference>
<dbReference type="SUPFAM" id="SSF51366">
    <property type="entry name" value="Ribulose-phoshate binding barrel"/>
    <property type="match status" value="1"/>
</dbReference>
<organism evidence="10 11">
    <name type="scientific">Mangrovibacillus cuniculi</name>
    <dbReference type="NCBI Taxonomy" id="2593652"/>
    <lineage>
        <taxon>Bacteria</taxon>
        <taxon>Bacillati</taxon>
        <taxon>Bacillota</taxon>
        <taxon>Bacilli</taxon>
        <taxon>Bacillales</taxon>
        <taxon>Bacillaceae</taxon>
        <taxon>Mangrovibacillus</taxon>
    </lineage>
</organism>
<dbReference type="PANTHER" id="PTHR43406">
    <property type="entry name" value="TRYPTOPHAN SYNTHASE, ALPHA CHAIN"/>
    <property type="match status" value="1"/>
</dbReference>
<comment type="function">
    <text evidence="8">The alpha subunit is responsible for the aldol cleavage of indoleglycerol phosphate to indole and glyceraldehyde 3-phosphate.</text>
</comment>
<evidence type="ECO:0000313" key="10">
    <source>
        <dbReference type="EMBL" id="QPC48376.1"/>
    </source>
</evidence>
<feature type="active site" description="Proton acceptor" evidence="8">
    <location>
        <position position="60"/>
    </location>
</feature>
<evidence type="ECO:0000256" key="4">
    <source>
        <dbReference type="ARBA" id="ARBA00022822"/>
    </source>
</evidence>
<sequence>MSFLEKKIKERVERNKPVLVPYIMAGDGGLEETIRRIVLLQEAGVTAIEIGIPFSDPVADGPTIERAGIRALEKGTTLTKVLDKLIEEKNRLTVPLVIMSYVNPIFQLGLEKFAQKCAEANIQAVIIPDLPYEEQPIISPILQTKGIGIIQLVTITSSNERVDMLAKNSHGFLYAVTVAGTTGVKRDFSSDVVKNLERVNKLSPVPVLAGFGISTSKQVEDMSKVVDGVVVGSKIVSWFDDGEEAELLRFIDEVHSIDNTVRV</sequence>
<evidence type="ECO:0000313" key="11">
    <source>
        <dbReference type="Proteomes" id="UP000593626"/>
    </source>
</evidence>
<accession>A0A7S8CEA3</accession>
<dbReference type="KEGG" id="mcui:G8O30_06125"/>
<dbReference type="EC" id="4.2.1.20" evidence="8"/>
<dbReference type="PANTHER" id="PTHR43406:SF1">
    <property type="entry name" value="TRYPTOPHAN SYNTHASE ALPHA CHAIN, CHLOROPLASTIC"/>
    <property type="match status" value="1"/>
</dbReference>
<dbReference type="InterPro" id="IPR013785">
    <property type="entry name" value="Aldolase_TIM"/>
</dbReference>
<evidence type="ECO:0000256" key="6">
    <source>
        <dbReference type="ARBA" id="ARBA00023239"/>
    </source>
</evidence>
<dbReference type="Gene3D" id="3.20.20.70">
    <property type="entry name" value="Aldolase class I"/>
    <property type="match status" value="1"/>
</dbReference>
<proteinExistence type="inferred from homology"/>
<dbReference type="Proteomes" id="UP000593626">
    <property type="component" value="Chromosome"/>
</dbReference>
<reference evidence="10 11" key="1">
    <citation type="submission" date="2019-07" db="EMBL/GenBank/DDBJ databases">
        <title>Genome sequence of 2 isolates from Red Sea Mangroves.</title>
        <authorList>
            <person name="Sefrji F."/>
            <person name="Michoud G."/>
            <person name="Merlino G."/>
            <person name="Daffonchio D."/>
        </authorList>
    </citation>
    <scope>NUCLEOTIDE SEQUENCE [LARGE SCALE GENOMIC DNA]</scope>
    <source>
        <strain evidence="10 11">R1DC41</strain>
    </source>
</reference>
<comment type="catalytic activity">
    <reaction evidence="7 8">
        <text>(1S,2R)-1-C-(indol-3-yl)glycerol 3-phosphate + L-serine = D-glyceraldehyde 3-phosphate + L-tryptophan + H2O</text>
        <dbReference type="Rhea" id="RHEA:10532"/>
        <dbReference type="ChEBI" id="CHEBI:15377"/>
        <dbReference type="ChEBI" id="CHEBI:33384"/>
        <dbReference type="ChEBI" id="CHEBI:57912"/>
        <dbReference type="ChEBI" id="CHEBI:58866"/>
        <dbReference type="ChEBI" id="CHEBI:59776"/>
        <dbReference type="EC" id="4.2.1.20"/>
    </reaction>
</comment>
<dbReference type="AlphaFoldDB" id="A0A7S8CEA3"/>
<keyword evidence="3 8" id="KW-0028">Amino-acid biosynthesis</keyword>
<evidence type="ECO:0000256" key="2">
    <source>
        <dbReference type="ARBA" id="ARBA00011270"/>
    </source>
</evidence>
<keyword evidence="11" id="KW-1185">Reference proteome</keyword>
<evidence type="ECO:0000256" key="8">
    <source>
        <dbReference type="HAMAP-Rule" id="MF_00131"/>
    </source>
</evidence>
<keyword evidence="4 8" id="KW-0822">Tryptophan biosynthesis</keyword>
<evidence type="ECO:0000256" key="5">
    <source>
        <dbReference type="ARBA" id="ARBA00023141"/>
    </source>
</evidence>
<keyword evidence="5 8" id="KW-0057">Aromatic amino acid biosynthesis</keyword>
<dbReference type="EMBL" id="CP049742">
    <property type="protein sequence ID" value="QPC48376.1"/>
    <property type="molecule type" value="Genomic_DNA"/>
</dbReference>
<keyword evidence="6 8" id="KW-0456">Lyase</keyword>
<protein>
    <recommendedName>
        <fullName evidence="8">Tryptophan synthase alpha chain</fullName>
        <ecNumber evidence="8">4.2.1.20</ecNumber>
    </recommendedName>
</protein>
<dbReference type="InterPro" id="IPR002028">
    <property type="entry name" value="Trp_synthase_suA"/>
</dbReference>
<dbReference type="InterPro" id="IPR018204">
    <property type="entry name" value="Trp_synthase_alpha_AS"/>
</dbReference>
<dbReference type="CDD" id="cd04724">
    <property type="entry name" value="Tryptophan_synthase_alpha"/>
    <property type="match status" value="1"/>
</dbReference>
<dbReference type="HAMAP" id="MF_00131">
    <property type="entry name" value="Trp_synth_alpha"/>
    <property type="match status" value="1"/>
</dbReference>
<evidence type="ECO:0000256" key="1">
    <source>
        <dbReference type="ARBA" id="ARBA00004733"/>
    </source>
</evidence>
<evidence type="ECO:0000256" key="7">
    <source>
        <dbReference type="ARBA" id="ARBA00049047"/>
    </source>
</evidence>
<gene>
    <name evidence="8" type="primary">trpA</name>
    <name evidence="10" type="ORF">G8O30_06125</name>
</gene>
<dbReference type="NCBIfam" id="TIGR00262">
    <property type="entry name" value="trpA"/>
    <property type="match status" value="1"/>
</dbReference>
<dbReference type="GO" id="GO:0004834">
    <property type="term" value="F:tryptophan synthase activity"/>
    <property type="evidence" value="ECO:0007669"/>
    <property type="project" value="UniProtKB-UniRule"/>
</dbReference>
<comment type="pathway">
    <text evidence="1 8">Amino-acid biosynthesis; L-tryptophan biosynthesis; L-tryptophan from chorismate: step 5/5.</text>
</comment>
<feature type="active site" description="Proton acceptor" evidence="8">
    <location>
        <position position="49"/>
    </location>
</feature>
<dbReference type="PROSITE" id="PS00167">
    <property type="entry name" value="TRP_SYNTHASE_ALPHA"/>
    <property type="match status" value="1"/>
</dbReference>
<dbReference type="Pfam" id="PF00290">
    <property type="entry name" value="Trp_syntA"/>
    <property type="match status" value="1"/>
</dbReference>
<comment type="similarity">
    <text evidence="8 9">Belongs to the TrpA family.</text>
</comment>
<evidence type="ECO:0000256" key="3">
    <source>
        <dbReference type="ARBA" id="ARBA00022605"/>
    </source>
</evidence>
<comment type="subunit">
    <text evidence="2 8">Tetramer of two alpha and two beta chains.</text>
</comment>
<dbReference type="GO" id="GO:0005829">
    <property type="term" value="C:cytosol"/>
    <property type="evidence" value="ECO:0007669"/>
    <property type="project" value="TreeGrafter"/>
</dbReference>
<dbReference type="InterPro" id="IPR011060">
    <property type="entry name" value="RibuloseP-bd_barrel"/>
</dbReference>